<reference evidence="2" key="1">
    <citation type="submission" date="2020-10" db="EMBL/GenBank/DDBJ databases">
        <title>Catharus ustulatus (Swainson's thrush) genome, bCatUst1, primary haplotype v2.</title>
        <authorList>
            <person name="Delmore K."/>
            <person name="Vafadar M."/>
            <person name="Formenti G."/>
            <person name="Chow W."/>
            <person name="Pelan S."/>
            <person name="Howe K."/>
            <person name="Rhie A."/>
            <person name="Mountcastle J."/>
            <person name="Haase B."/>
            <person name="Fedrigo O."/>
            <person name="Jarvis E.D."/>
        </authorList>
    </citation>
    <scope>NUCLEOTIDE SEQUENCE [LARGE SCALE GENOMIC DNA]</scope>
</reference>
<dbReference type="AlphaFoldDB" id="A0A8C3U327"/>
<accession>A0A8C3U327</accession>
<reference evidence="2" key="3">
    <citation type="submission" date="2025-09" db="UniProtKB">
        <authorList>
            <consortium name="Ensembl"/>
        </authorList>
    </citation>
    <scope>IDENTIFICATION</scope>
</reference>
<protein>
    <submittedName>
        <fullName evidence="2">Uncharacterized protein</fullName>
    </submittedName>
</protein>
<proteinExistence type="predicted"/>
<organism evidence="2 3">
    <name type="scientific">Catharus ustulatus</name>
    <name type="common">Russet-backed thrush</name>
    <name type="synonym">Hylocichla ustulatus</name>
    <dbReference type="NCBI Taxonomy" id="91951"/>
    <lineage>
        <taxon>Eukaryota</taxon>
        <taxon>Metazoa</taxon>
        <taxon>Chordata</taxon>
        <taxon>Craniata</taxon>
        <taxon>Vertebrata</taxon>
        <taxon>Euteleostomi</taxon>
        <taxon>Archelosauria</taxon>
        <taxon>Archosauria</taxon>
        <taxon>Dinosauria</taxon>
        <taxon>Saurischia</taxon>
        <taxon>Theropoda</taxon>
        <taxon>Coelurosauria</taxon>
        <taxon>Aves</taxon>
        <taxon>Neognathae</taxon>
        <taxon>Neoaves</taxon>
        <taxon>Telluraves</taxon>
        <taxon>Australaves</taxon>
        <taxon>Passeriformes</taxon>
        <taxon>Turdidae</taxon>
        <taxon>Catharus</taxon>
    </lineage>
</organism>
<dbReference type="Proteomes" id="UP000694563">
    <property type="component" value="Chromosome 5"/>
</dbReference>
<evidence type="ECO:0000256" key="1">
    <source>
        <dbReference type="SAM" id="MobiDB-lite"/>
    </source>
</evidence>
<evidence type="ECO:0000313" key="3">
    <source>
        <dbReference type="Proteomes" id="UP000694563"/>
    </source>
</evidence>
<name>A0A8C3U327_CATUS</name>
<reference evidence="2" key="2">
    <citation type="submission" date="2025-08" db="UniProtKB">
        <authorList>
            <consortium name="Ensembl"/>
        </authorList>
    </citation>
    <scope>IDENTIFICATION</scope>
</reference>
<sequence>MRSANNQCHLLTPNRPKITDRILLCQPHRTGCSRNHDSNSMGLLRSNNSNNLTWPYLLNAILPSQHQLRTYSQPNPHPSPRPPTTTASHGHLMTPS</sequence>
<dbReference type="Ensembl" id="ENSCUST00005007373.1">
    <property type="protein sequence ID" value="ENSCUSP00005007107.1"/>
    <property type="gene ID" value="ENSCUSG00005004435.1"/>
</dbReference>
<evidence type="ECO:0000313" key="2">
    <source>
        <dbReference type="Ensembl" id="ENSCUSP00005007107.1"/>
    </source>
</evidence>
<keyword evidence="3" id="KW-1185">Reference proteome</keyword>
<feature type="region of interest" description="Disordered" evidence="1">
    <location>
        <begin position="67"/>
        <end position="96"/>
    </location>
</feature>